<gene>
    <name evidence="1" type="ORF">SAMN06265370_1444</name>
</gene>
<dbReference type="Proteomes" id="UP000198417">
    <property type="component" value="Unassembled WGS sequence"/>
</dbReference>
<dbReference type="AlphaFoldDB" id="A0A238ZX09"/>
<dbReference type="Gene3D" id="3.40.50.720">
    <property type="entry name" value="NAD(P)-binding Rossmann-like Domain"/>
    <property type="match status" value="1"/>
</dbReference>
<evidence type="ECO:0000313" key="1">
    <source>
        <dbReference type="EMBL" id="SNR87183.1"/>
    </source>
</evidence>
<evidence type="ECO:0000313" key="2">
    <source>
        <dbReference type="Proteomes" id="UP000198417"/>
    </source>
</evidence>
<accession>A0A238ZX09</accession>
<dbReference type="EMBL" id="FZNN01000044">
    <property type="protein sequence ID" value="SNR87183.1"/>
    <property type="molecule type" value="Genomic_DNA"/>
</dbReference>
<keyword evidence="2" id="KW-1185">Reference proteome</keyword>
<proteinExistence type="predicted"/>
<protein>
    <submittedName>
        <fullName evidence="1">Uncharacterized protein</fullName>
    </submittedName>
</protein>
<organism evidence="1 2">
    <name type="scientific">Puniceibacterium sediminis</name>
    <dbReference type="NCBI Taxonomy" id="1608407"/>
    <lineage>
        <taxon>Bacteria</taxon>
        <taxon>Pseudomonadati</taxon>
        <taxon>Pseudomonadota</taxon>
        <taxon>Alphaproteobacteria</taxon>
        <taxon>Rhodobacterales</taxon>
        <taxon>Paracoccaceae</taxon>
        <taxon>Puniceibacterium</taxon>
    </lineage>
</organism>
<name>A0A238ZX09_9RHOB</name>
<sequence length="128" mass="13932">MELQQASGRTGVSVYVGFMKRYSTGNKIAQNILRSPDFGPVLGITCSSMTAPTYFAGEVDYSGSCLHHCVQDVDRMPWLAGSQIREMTVRLNAPAPGRILFHMGFTCENSVIGNVVMGTVQPRGTPME</sequence>
<dbReference type="Gene3D" id="3.30.360.10">
    <property type="entry name" value="Dihydrodipicolinate Reductase, domain 2"/>
    <property type="match status" value="1"/>
</dbReference>
<reference evidence="1 2" key="1">
    <citation type="submission" date="2017-06" db="EMBL/GenBank/DDBJ databases">
        <authorList>
            <person name="Kim H.J."/>
            <person name="Triplett B.A."/>
        </authorList>
    </citation>
    <scope>NUCLEOTIDE SEQUENCE [LARGE SCALE GENOMIC DNA]</scope>
    <source>
        <strain evidence="1 2">DSM 29052</strain>
    </source>
</reference>